<feature type="domain" description="FAD-binding" evidence="3">
    <location>
        <begin position="4"/>
        <end position="323"/>
    </location>
</feature>
<evidence type="ECO:0000313" key="4">
    <source>
        <dbReference type="EMBL" id="MDQ0999596.1"/>
    </source>
</evidence>
<proteinExistence type="predicted"/>
<organism evidence="4 5">
    <name type="scientific">Phyllobacterium ifriqiyense</name>
    <dbReference type="NCBI Taxonomy" id="314238"/>
    <lineage>
        <taxon>Bacteria</taxon>
        <taxon>Pseudomonadati</taxon>
        <taxon>Pseudomonadota</taxon>
        <taxon>Alphaproteobacteria</taxon>
        <taxon>Hyphomicrobiales</taxon>
        <taxon>Phyllobacteriaceae</taxon>
        <taxon>Phyllobacterium</taxon>
    </lineage>
</organism>
<keyword evidence="1" id="KW-0560">Oxidoreductase</keyword>
<protein>
    <submittedName>
        <fullName evidence="4">2-polyprenyl-6-methoxyphenol hydroxylase-like FAD-dependent oxidoreductase</fullName>
    </submittedName>
</protein>
<dbReference type="RefSeq" id="WP_115052612.1">
    <property type="nucleotide sequence ID" value="NZ_JAUSZT010000003.1"/>
</dbReference>
<accession>A0ABU0SG24</accession>
<keyword evidence="5" id="KW-1185">Reference proteome</keyword>
<dbReference type="InterPro" id="IPR002938">
    <property type="entry name" value="FAD-bd"/>
</dbReference>
<name>A0ABU0SG24_9HYPH</name>
<dbReference type="PANTHER" id="PTHR13789">
    <property type="entry name" value="MONOOXYGENASE"/>
    <property type="match status" value="1"/>
</dbReference>
<comment type="caution">
    <text evidence="4">The sequence shown here is derived from an EMBL/GenBank/DDBJ whole genome shotgun (WGS) entry which is preliminary data.</text>
</comment>
<dbReference type="PRINTS" id="PR00420">
    <property type="entry name" value="RNGMNOXGNASE"/>
</dbReference>
<reference evidence="4 5" key="1">
    <citation type="submission" date="2023-07" db="EMBL/GenBank/DDBJ databases">
        <title>Comparative genomics of wheat-associated soil bacteria to identify genetic determinants of phenazine resistance.</title>
        <authorList>
            <person name="Mouncey N."/>
        </authorList>
    </citation>
    <scope>NUCLEOTIDE SEQUENCE [LARGE SCALE GENOMIC DNA]</scope>
    <source>
        <strain evidence="4 5">W4I11</strain>
    </source>
</reference>
<dbReference type="PANTHER" id="PTHR13789:SF309">
    <property type="entry name" value="PUTATIVE (AFU_ORTHOLOGUE AFUA_6G14510)-RELATED"/>
    <property type="match status" value="1"/>
</dbReference>
<dbReference type="SUPFAM" id="SSF51905">
    <property type="entry name" value="FAD/NAD(P)-binding domain"/>
    <property type="match status" value="1"/>
</dbReference>
<dbReference type="InterPro" id="IPR050493">
    <property type="entry name" value="FAD-dep_Monooxygenase_BioMet"/>
</dbReference>
<dbReference type="EMBL" id="JAUSZT010000003">
    <property type="protein sequence ID" value="MDQ0999596.1"/>
    <property type="molecule type" value="Genomic_DNA"/>
</dbReference>
<evidence type="ECO:0000256" key="2">
    <source>
        <dbReference type="ARBA" id="ARBA00023033"/>
    </source>
</evidence>
<dbReference type="Pfam" id="PF01494">
    <property type="entry name" value="FAD_binding_3"/>
    <property type="match status" value="1"/>
</dbReference>
<dbReference type="InterPro" id="IPR036188">
    <property type="entry name" value="FAD/NAD-bd_sf"/>
</dbReference>
<keyword evidence="2" id="KW-0503">Monooxygenase</keyword>
<gene>
    <name evidence="4" type="ORF">QFZ34_004778</name>
</gene>
<dbReference type="Gene3D" id="3.50.50.60">
    <property type="entry name" value="FAD/NAD(P)-binding domain"/>
    <property type="match status" value="1"/>
</dbReference>
<sequence>MKKLQIAIVGAGPAGLAAALYLKRSDNHVTLFERFESASAVGSGLILQPTGLTVLDDLGLFEMIRGLGSRIDRLYGADAHSGRTVLDVRYSALKGGRYGIAVHRAALFGVLYDAVLREAIDIETNIDVVSMEVGAGSAWLITDTGRRVGAFDLIVDASGSRSKINKFAYKSRDPKPLAYGAYWASLKWHPDAFDERSLQQRYRKAGIMIGVLPIGKASVADEKSAAFFWSTKPDENVKLRSAGMTQWKDNILSLWPECSVYLDQIGSFDDMALARYGHHTLPFPIGRHLSVIGDAAHSTSPQLGQGANMALLDAKALAHALHSSSDLATALSLYASSRRGHIRSFQALSRAFTPFYQSDSRILPFIRDRLVPIISGIPPAPQLLAAMVSGTLIDPFGPIGLREKVWS</sequence>
<evidence type="ECO:0000313" key="5">
    <source>
        <dbReference type="Proteomes" id="UP001237780"/>
    </source>
</evidence>
<evidence type="ECO:0000256" key="1">
    <source>
        <dbReference type="ARBA" id="ARBA00023002"/>
    </source>
</evidence>
<evidence type="ECO:0000259" key="3">
    <source>
        <dbReference type="Pfam" id="PF01494"/>
    </source>
</evidence>
<dbReference type="Proteomes" id="UP001237780">
    <property type="component" value="Unassembled WGS sequence"/>
</dbReference>